<comment type="subcellular location">
    <subcellularLocation>
        <location evidence="1">Cell membrane</location>
        <topology evidence="1">Lipid-anchor</topology>
        <topology evidence="1">GPI-anchor</topology>
    </subcellularLocation>
    <subcellularLocation>
        <location evidence="17">Extracellular vesicle membrane</location>
        <topology evidence="17">Lipid-anchor</topology>
        <topology evidence="17">GPI-anchor</topology>
    </subcellularLocation>
</comment>
<evidence type="ECO:0000256" key="11">
    <source>
        <dbReference type="ARBA" id="ARBA00022842"/>
    </source>
</evidence>
<dbReference type="PRINTS" id="PR00113">
    <property type="entry name" value="ALKPHPHTASE"/>
</dbReference>
<dbReference type="Proteomes" id="UP000245119">
    <property type="component" value="Linkage Group LG2"/>
</dbReference>
<dbReference type="GO" id="GO:0046872">
    <property type="term" value="F:metal ion binding"/>
    <property type="evidence" value="ECO:0007669"/>
    <property type="project" value="UniProtKB-KW"/>
</dbReference>
<dbReference type="PANTHER" id="PTHR11596">
    <property type="entry name" value="ALKALINE PHOSPHATASE"/>
    <property type="match status" value="1"/>
</dbReference>
<dbReference type="EMBL" id="PZQS01000002">
    <property type="protein sequence ID" value="PVD35557.1"/>
    <property type="molecule type" value="Genomic_DNA"/>
</dbReference>
<dbReference type="CDD" id="cd16012">
    <property type="entry name" value="ALP"/>
    <property type="match status" value="1"/>
</dbReference>
<evidence type="ECO:0000313" key="30">
    <source>
        <dbReference type="Proteomes" id="UP000245119"/>
    </source>
</evidence>
<comment type="catalytic activity">
    <reaction evidence="16">
        <text>AMP + H2O = adenosine + phosphate</text>
        <dbReference type="Rhea" id="RHEA:29375"/>
        <dbReference type="ChEBI" id="CHEBI:15377"/>
        <dbReference type="ChEBI" id="CHEBI:16335"/>
        <dbReference type="ChEBI" id="CHEBI:43474"/>
        <dbReference type="ChEBI" id="CHEBI:456215"/>
    </reaction>
    <physiologicalReaction direction="left-to-right" evidence="16">
        <dbReference type="Rhea" id="RHEA:29376"/>
    </physiologicalReaction>
</comment>
<evidence type="ECO:0000256" key="18">
    <source>
        <dbReference type="ARBA" id="ARBA00040525"/>
    </source>
</evidence>
<evidence type="ECO:0000256" key="1">
    <source>
        <dbReference type="ARBA" id="ARBA00004609"/>
    </source>
</evidence>
<evidence type="ECO:0000256" key="27">
    <source>
        <dbReference type="RuleBase" id="RU003946"/>
    </source>
</evidence>
<comment type="catalytic activity">
    <reaction evidence="23">
        <text>pyridoxal 5'-phosphate + H2O = pyridoxal + phosphate</text>
        <dbReference type="Rhea" id="RHEA:20533"/>
        <dbReference type="ChEBI" id="CHEBI:15377"/>
        <dbReference type="ChEBI" id="CHEBI:17310"/>
        <dbReference type="ChEBI" id="CHEBI:43474"/>
        <dbReference type="ChEBI" id="CHEBI:597326"/>
    </reaction>
    <physiologicalReaction direction="left-to-right" evidence="23">
        <dbReference type="Rhea" id="RHEA:20534"/>
    </physiologicalReaction>
</comment>
<comment type="catalytic activity">
    <reaction evidence="21">
        <text>ATP + H2O = ADP + phosphate + H(+)</text>
        <dbReference type="Rhea" id="RHEA:13065"/>
        <dbReference type="ChEBI" id="CHEBI:15377"/>
        <dbReference type="ChEBI" id="CHEBI:15378"/>
        <dbReference type="ChEBI" id="CHEBI:30616"/>
        <dbReference type="ChEBI" id="CHEBI:43474"/>
        <dbReference type="ChEBI" id="CHEBI:456216"/>
    </reaction>
    <physiologicalReaction direction="left-to-right" evidence="21">
        <dbReference type="Rhea" id="RHEA:13066"/>
    </physiologicalReaction>
</comment>
<dbReference type="OrthoDB" id="5818554at2759"/>
<feature type="chain" id="PRO_5015692532" description="Alkaline phosphatase, tissue-nonspecific isozyme" evidence="28">
    <location>
        <begin position="25"/>
        <end position="701"/>
    </location>
</feature>
<comment type="catalytic activity">
    <reaction evidence="24">
        <text>ADP + H2O = AMP + phosphate + H(+)</text>
        <dbReference type="Rhea" id="RHEA:61436"/>
        <dbReference type="ChEBI" id="CHEBI:15377"/>
        <dbReference type="ChEBI" id="CHEBI:15378"/>
        <dbReference type="ChEBI" id="CHEBI:43474"/>
        <dbReference type="ChEBI" id="CHEBI:456215"/>
        <dbReference type="ChEBI" id="CHEBI:456216"/>
    </reaction>
    <physiologicalReaction direction="left-to-right" evidence="24">
        <dbReference type="Rhea" id="RHEA:61437"/>
    </physiologicalReaction>
</comment>
<sequence>MTGQTTITLSFSLSLGAVQTGSLGLYVGNVYTPDPVYWSNLAHKELQQALSHQPVVRRAKNVILFVGDGMGVSTVTAARIYKGQLRNRTGEEGLLFFETFPNIGMAKTYNVDKQTPDSAGTATAFLCGVKSNYGVIGLDASVQRGNCTAQKGHELTSVMDWSLKAGKAVGIVTTTRITHATPAAAYAHVADRAWEGDRDMPATAASQGCKDVILGGGRQYFMPAGTPDPETGTPEASSRPDGRDLIQEWLKDKAERRLKGQYVWNASSFYDVDVDNTDYLLGLFEASHMNYEYFRVAAHDPAQDEAGEPSLAEMTVKALRILQKEPRGYFLFVEGGRIDHAHHGNRAKLSLADAVAFDHAVQAAAEMTQADDTLIVVTADHSHAFIIAGYPSRGNSITGEEDVSLGSDRLPYTTLLYGNGPGYAVYQNGSREDVSQPHVDVEDVYYRQQAAVPLSSETHAGEDVPIYASGPMGHLFHATHEQHYIAHVIAYASCVGIYANEAECRDISSSAGQWTGTTLRKRSSVLELPTRLELLALDKLHCVNPEVWFYEPSCDVTFPEPTFWKNSAREAIKKSVETKPIVAVAKNVILFLGDGMGIQTVTAARILAGQMKNNTGEEGMLSFDNFQHVGLSKTYNVDHQTPDSAGTGTAYLCGVKTNMGIIGMDAGVLLGQCDNSTGREATSILRWSHEAGKSTYVSVIV</sequence>
<evidence type="ECO:0000256" key="4">
    <source>
        <dbReference type="ARBA" id="ARBA00012647"/>
    </source>
</evidence>
<evidence type="ECO:0000256" key="21">
    <source>
        <dbReference type="ARBA" id="ARBA00048778"/>
    </source>
</evidence>
<evidence type="ECO:0000256" key="15">
    <source>
        <dbReference type="ARBA" id="ARBA00036105"/>
    </source>
</evidence>
<evidence type="ECO:0000313" key="29">
    <source>
        <dbReference type="EMBL" id="PVD35557.1"/>
    </source>
</evidence>
<feature type="binding site" evidence="26">
    <location>
        <position position="68"/>
    </location>
    <ligand>
        <name>Zn(2+)</name>
        <dbReference type="ChEBI" id="CHEBI:29105"/>
        <label>2</label>
    </ligand>
</feature>
<comment type="similarity">
    <text evidence="2 27">Belongs to the alkaline phosphatase family.</text>
</comment>
<keyword evidence="5" id="KW-1003">Cell membrane</keyword>
<feature type="signal peptide" evidence="28">
    <location>
        <begin position="1"/>
        <end position="24"/>
    </location>
</feature>
<dbReference type="InterPro" id="IPR017850">
    <property type="entry name" value="Alkaline_phosphatase_core_sf"/>
</dbReference>
<comment type="catalytic activity">
    <reaction evidence="22">
        <text>phosphoethanolamine + H2O = ethanolamine + phosphate</text>
        <dbReference type="Rhea" id="RHEA:16089"/>
        <dbReference type="ChEBI" id="CHEBI:15377"/>
        <dbReference type="ChEBI" id="CHEBI:43474"/>
        <dbReference type="ChEBI" id="CHEBI:57603"/>
        <dbReference type="ChEBI" id="CHEBI:58190"/>
    </reaction>
    <physiologicalReaction direction="left-to-right" evidence="22">
        <dbReference type="Rhea" id="RHEA:16090"/>
    </physiologicalReaction>
</comment>
<feature type="binding site" evidence="26">
    <location>
        <position position="179"/>
    </location>
    <ligand>
        <name>Mg(2+)</name>
        <dbReference type="ChEBI" id="CHEBI:18420"/>
    </ligand>
</feature>
<dbReference type="Pfam" id="PF00245">
    <property type="entry name" value="Alk_phosphatase"/>
    <property type="match status" value="2"/>
</dbReference>
<keyword evidence="6" id="KW-0091">Biomineralization</keyword>
<gene>
    <name evidence="29" type="ORF">C0Q70_02520</name>
</gene>
<evidence type="ECO:0000256" key="13">
    <source>
        <dbReference type="ARBA" id="ARBA00023180"/>
    </source>
</evidence>
<evidence type="ECO:0000256" key="12">
    <source>
        <dbReference type="ARBA" id="ARBA00023136"/>
    </source>
</evidence>
<dbReference type="SMART" id="SM00098">
    <property type="entry name" value="alkPPc"/>
    <property type="match status" value="1"/>
</dbReference>
<keyword evidence="13" id="KW-0325">Glycoprotein</keyword>
<evidence type="ECO:0000256" key="22">
    <source>
        <dbReference type="ARBA" id="ARBA00048929"/>
    </source>
</evidence>
<keyword evidence="10 26" id="KW-0862">Zinc</keyword>
<evidence type="ECO:0000256" key="25">
    <source>
        <dbReference type="PIRSR" id="PIRSR601952-1"/>
    </source>
</evidence>
<dbReference type="EC" id="3.1.3.1" evidence="4"/>
<evidence type="ECO:0000256" key="28">
    <source>
        <dbReference type="SAM" id="SignalP"/>
    </source>
</evidence>
<comment type="catalytic activity">
    <reaction evidence="20">
        <text>diphosphate + H2O = 2 phosphate + H(+)</text>
        <dbReference type="Rhea" id="RHEA:24576"/>
        <dbReference type="ChEBI" id="CHEBI:15377"/>
        <dbReference type="ChEBI" id="CHEBI:15378"/>
        <dbReference type="ChEBI" id="CHEBI:33019"/>
        <dbReference type="ChEBI" id="CHEBI:43474"/>
    </reaction>
    <physiologicalReaction direction="left-to-right" evidence="20">
        <dbReference type="Rhea" id="RHEA:24577"/>
    </physiologicalReaction>
</comment>
<dbReference type="GO" id="GO:0031214">
    <property type="term" value="P:biomineral tissue development"/>
    <property type="evidence" value="ECO:0007669"/>
    <property type="project" value="UniProtKB-KW"/>
</dbReference>
<keyword evidence="11 26" id="KW-0460">Magnesium</keyword>
<evidence type="ECO:0000256" key="16">
    <source>
        <dbReference type="ARBA" id="ARBA00036923"/>
    </source>
</evidence>
<evidence type="ECO:0000256" key="26">
    <source>
        <dbReference type="PIRSR" id="PIRSR601952-2"/>
    </source>
</evidence>
<evidence type="ECO:0000256" key="5">
    <source>
        <dbReference type="ARBA" id="ARBA00022475"/>
    </source>
</evidence>
<keyword evidence="12" id="KW-0472">Membrane</keyword>
<feature type="binding site" evidence="26">
    <location>
        <position position="339"/>
    </location>
    <ligand>
        <name>Zn(2+)</name>
        <dbReference type="ChEBI" id="CHEBI:29105"/>
        <label>2</label>
    </ligand>
</feature>
<keyword evidence="14" id="KW-0449">Lipoprotein</keyword>
<accession>A0A2T7PQA5</accession>
<evidence type="ECO:0000256" key="19">
    <source>
        <dbReference type="ARBA" id="ARBA00042603"/>
    </source>
</evidence>
<evidence type="ECO:0000256" key="17">
    <source>
        <dbReference type="ARBA" id="ARBA00037828"/>
    </source>
</evidence>
<evidence type="ECO:0000256" key="20">
    <source>
        <dbReference type="ARBA" id="ARBA00048097"/>
    </source>
</evidence>
<comment type="caution">
    <text evidence="29">The sequence shown here is derived from an EMBL/GenBank/DDBJ whole genome shotgun (WGS) entry which is preliminary data.</text>
</comment>
<feature type="binding site" evidence="26">
    <location>
        <position position="68"/>
    </location>
    <ligand>
        <name>Mg(2+)</name>
        <dbReference type="ChEBI" id="CHEBI:18420"/>
    </ligand>
</feature>
<name>A0A2T7PQA5_POMCA</name>
<feature type="binding site" evidence="26">
    <location>
        <position position="181"/>
    </location>
    <ligand>
        <name>Mg(2+)</name>
        <dbReference type="ChEBI" id="CHEBI:18420"/>
    </ligand>
</feature>
<reference evidence="29 30" key="1">
    <citation type="submission" date="2018-04" db="EMBL/GenBank/DDBJ databases">
        <title>The genome of golden apple snail Pomacea canaliculata provides insight into stress tolerance and invasive adaptation.</title>
        <authorList>
            <person name="Liu C."/>
            <person name="Liu B."/>
            <person name="Ren Y."/>
            <person name="Zhang Y."/>
            <person name="Wang H."/>
            <person name="Li S."/>
            <person name="Jiang F."/>
            <person name="Yin L."/>
            <person name="Zhang G."/>
            <person name="Qian W."/>
            <person name="Fan W."/>
        </authorList>
    </citation>
    <scope>NUCLEOTIDE SEQUENCE [LARGE SCALE GENOMIC DNA]</scope>
    <source>
        <strain evidence="29">SZHN2017</strain>
        <tissue evidence="29">Muscle</tissue>
    </source>
</reference>
<evidence type="ECO:0000256" key="9">
    <source>
        <dbReference type="ARBA" id="ARBA00022801"/>
    </source>
</evidence>
<dbReference type="InterPro" id="IPR001952">
    <property type="entry name" value="Alkaline_phosphatase"/>
</dbReference>
<dbReference type="SUPFAM" id="SSF53649">
    <property type="entry name" value="Alkaline phosphatase-like"/>
    <property type="match status" value="2"/>
</dbReference>
<feature type="binding site" evidence="26">
    <location>
        <position position="380"/>
    </location>
    <ligand>
        <name>Zn(2+)</name>
        <dbReference type="ChEBI" id="CHEBI:29105"/>
        <label>2</label>
    </ligand>
</feature>
<evidence type="ECO:0000256" key="10">
    <source>
        <dbReference type="ARBA" id="ARBA00022833"/>
    </source>
</evidence>
<dbReference type="GO" id="GO:0005886">
    <property type="term" value="C:plasma membrane"/>
    <property type="evidence" value="ECO:0007669"/>
    <property type="project" value="UniProtKB-SubCell"/>
</dbReference>
<evidence type="ECO:0000256" key="14">
    <source>
        <dbReference type="ARBA" id="ARBA00023288"/>
    </source>
</evidence>
<comment type="cofactor">
    <cofactor evidence="26">
        <name>Mg(2+)</name>
        <dbReference type="ChEBI" id="CHEBI:18420"/>
    </cofactor>
    <text evidence="26">Binds 1 Mg(2+) ion.</text>
</comment>
<keyword evidence="7" id="KW-0336">GPI-anchor</keyword>
<evidence type="ECO:0000256" key="2">
    <source>
        <dbReference type="ARBA" id="ARBA00005984"/>
    </source>
</evidence>
<evidence type="ECO:0000256" key="7">
    <source>
        <dbReference type="ARBA" id="ARBA00022622"/>
    </source>
</evidence>
<dbReference type="STRING" id="400727.A0A2T7PQA5"/>
<comment type="subunit">
    <text evidence="3">Homodimer.</text>
</comment>
<evidence type="ECO:0000256" key="24">
    <source>
        <dbReference type="ARBA" id="ARBA00049526"/>
    </source>
</evidence>
<dbReference type="PANTHER" id="PTHR11596:SF74">
    <property type="entry name" value="ALKALINE PHOSPHATASE, TISSUE-NONSPECIFIC ISOZYME"/>
    <property type="match status" value="1"/>
</dbReference>
<feature type="binding site" evidence="26">
    <location>
        <position position="459"/>
    </location>
    <ligand>
        <name>Zn(2+)</name>
        <dbReference type="ChEBI" id="CHEBI:29105"/>
        <label>2</label>
    </ligand>
</feature>
<keyword evidence="8 26" id="KW-0479">Metal-binding</keyword>
<keyword evidence="30" id="KW-1185">Reference proteome</keyword>
<dbReference type="Gene3D" id="3.40.720.10">
    <property type="entry name" value="Alkaline Phosphatase, subunit A"/>
    <property type="match status" value="2"/>
</dbReference>
<dbReference type="GO" id="GO:0004035">
    <property type="term" value="F:alkaline phosphatase activity"/>
    <property type="evidence" value="ECO:0007669"/>
    <property type="project" value="UniProtKB-EC"/>
</dbReference>
<feature type="binding site" evidence="26">
    <location>
        <position position="343"/>
    </location>
    <ligand>
        <name>Zn(2+)</name>
        <dbReference type="ChEBI" id="CHEBI:29105"/>
        <label>2</label>
    </ligand>
</feature>
<organism evidence="29 30">
    <name type="scientific">Pomacea canaliculata</name>
    <name type="common">Golden apple snail</name>
    <dbReference type="NCBI Taxonomy" id="400727"/>
    <lineage>
        <taxon>Eukaryota</taxon>
        <taxon>Metazoa</taxon>
        <taxon>Spiralia</taxon>
        <taxon>Lophotrochozoa</taxon>
        <taxon>Mollusca</taxon>
        <taxon>Gastropoda</taxon>
        <taxon>Caenogastropoda</taxon>
        <taxon>Architaenioglossa</taxon>
        <taxon>Ampullarioidea</taxon>
        <taxon>Ampullariidae</taxon>
        <taxon>Pomacea</taxon>
    </lineage>
</organism>
<dbReference type="FunFam" id="3.40.720.10:FF:000008">
    <property type="entry name" value="Alkaline phosphatase"/>
    <property type="match status" value="1"/>
</dbReference>
<evidence type="ECO:0000256" key="3">
    <source>
        <dbReference type="ARBA" id="ARBA00011738"/>
    </source>
</evidence>
<proteinExistence type="inferred from homology"/>
<dbReference type="AlphaFoldDB" id="A0A2T7PQA5"/>
<feature type="binding site" evidence="26">
    <location>
        <position position="381"/>
    </location>
    <ligand>
        <name>Zn(2+)</name>
        <dbReference type="ChEBI" id="CHEBI:29105"/>
        <label>2</label>
    </ligand>
</feature>
<protein>
    <recommendedName>
        <fullName evidence="18">Alkaline phosphatase, tissue-nonspecific isozyme</fullName>
        <ecNumber evidence="4">3.1.3.1</ecNumber>
    </recommendedName>
    <alternativeName>
        <fullName evidence="19">Phosphoamidase</fullName>
    </alternativeName>
</protein>
<comment type="cofactor">
    <cofactor evidence="26">
        <name>Zn(2+)</name>
        <dbReference type="ChEBI" id="CHEBI:29105"/>
    </cofactor>
    <text evidence="26">Binds 2 Zn(2+) ions.</text>
</comment>
<evidence type="ECO:0000256" key="6">
    <source>
        <dbReference type="ARBA" id="ARBA00022591"/>
    </source>
</evidence>
<dbReference type="GO" id="GO:0098552">
    <property type="term" value="C:side of membrane"/>
    <property type="evidence" value="ECO:0007669"/>
    <property type="project" value="UniProtKB-KW"/>
</dbReference>
<evidence type="ECO:0000256" key="23">
    <source>
        <dbReference type="ARBA" id="ARBA00049444"/>
    </source>
</evidence>
<feature type="active site" description="Phosphoserine intermediate" evidence="25">
    <location>
        <position position="118"/>
    </location>
</feature>
<feature type="binding site" evidence="26">
    <location>
        <position position="334"/>
    </location>
    <ligand>
        <name>Mg(2+)</name>
        <dbReference type="ChEBI" id="CHEBI:18420"/>
    </ligand>
</feature>
<evidence type="ECO:0000256" key="8">
    <source>
        <dbReference type="ARBA" id="ARBA00022723"/>
    </source>
</evidence>
<comment type="catalytic activity">
    <reaction evidence="15">
        <text>a phosphate monoester + H2O = an alcohol + phosphate</text>
        <dbReference type="Rhea" id="RHEA:15017"/>
        <dbReference type="ChEBI" id="CHEBI:15377"/>
        <dbReference type="ChEBI" id="CHEBI:30879"/>
        <dbReference type="ChEBI" id="CHEBI:43474"/>
        <dbReference type="ChEBI" id="CHEBI:67140"/>
        <dbReference type="EC" id="3.1.3.1"/>
    </reaction>
    <physiologicalReaction direction="left-to-right" evidence="15">
        <dbReference type="Rhea" id="RHEA:15018"/>
    </physiologicalReaction>
</comment>
<keyword evidence="28" id="KW-0732">Signal</keyword>
<keyword evidence="9" id="KW-0378">Hydrolase</keyword>